<gene>
    <name evidence="1" type="ORF">SAMN05216225_1001199</name>
</gene>
<reference evidence="1 2" key="1">
    <citation type="submission" date="2016-11" db="EMBL/GenBank/DDBJ databases">
        <authorList>
            <person name="Jaros S."/>
            <person name="Januszkiewicz K."/>
            <person name="Wedrychowicz H."/>
        </authorList>
    </citation>
    <scope>NUCLEOTIDE SEQUENCE [LARGE SCALE GENOMIC DNA]</scope>
    <source>
        <strain evidence="1 2">IBRC-M 10683</strain>
    </source>
</reference>
<sequence>MILYTPLSENDVFPTNETDYTNRQCVSYNGKSCYVEQTENGEYRILQLLSTDPKDFLDMSYTPGNIIK</sequence>
<organism evidence="1 2">
    <name type="scientific">Ornithinibacillus halophilus</name>
    <dbReference type="NCBI Taxonomy" id="930117"/>
    <lineage>
        <taxon>Bacteria</taxon>
        <taxon>Bacillati</taxon>
        <taxon>Bacillota</taxon>
        <taxon>Bacilli</taxon>
        <taxon>Bacillales</taxon>
        <taxon>Bacillaceae</taxon>
        <taxon>Ornithinibacillus</taxon>
    </lineage>
</organism>
<proteinExistence type="predicted"/>
<evidence type="ECO:0000313" key="2">
    <source>
        <dbReference type="Proteomes" id="UP000183988"/>
    </source>
</evidence>
<dbReference type="OrthoDB" id="1683573at2"/>
<dbReference type="EMBL" id="FQVW01000001">
    <property type="protein sequence ID" value="SHF52883.1"/>
    <property type="molecule type" value="Genomic_DNA"/>
</dbReference>
<dbReference type="Pfam" id="PF14035">
    <property type="entry name" value="YlzJ"/>
    <property type="match status" value="1"/>
</dbReference>
<dbReference type="RefSeq" id="WP_072887055.1">
    <property type="nucleotide sequence ID" value="NZ_FQVW01000001.1"/>
</dbReference>
<keyword evidence="2" id="KW-1185">Reference proteome</keyword>
<evidence type="ECO:0000313" key="1">
    <source>
        <dbReference type="EMBL" id="SHF52883.1"/>
    </source>
</evidence>
<dbReference type="InterPro" id="IPR025619">
    <property type="entry name" value="YlzJ"/>
</dbReference>
<accession>A0A1M5CDR2</accession>
<dbReference type="AlphaFoldDB" id="A0A1M5CDR2"/>
<name>A0A1M5CDR2_9BACI</name>
<dbReference type="STRING" id="930117.SAMN05216225_1001199"/>
<dbReference type="Proteomes" id="UP000183988">
    <property type="component" value="Unassembled WGS sequence"/>
</dbReference>
<protein>
    <submittedName>
        <fullName evidence="1">YlzJ-like protein</fullName>
    </submittedName>
</protein>